<dbReference type="AlphaFoldDB" id="A0A1F5FWM7"/>
<dbReference type="EMBL" id="MFAQ01000004">
    <property type="protein sequence ID" value="OGD83985.1"/>
    <property type="molecule type" value="Genomic_DNA"/>
</dbReference>
<evidence type="ECO:0000313" key="3">
    <source>
        <dbReference type="Proteomes" id="UP000179237"/>
    </source>
</evidence>
<proteinExistence type="predicted"/>
<comment type="caution">
    <text evidence="2">The sequence shown here is derived from an EMBL/GenBank/DDBJ whole genome shotgun (WGS) entry which is preliminary data.</text>
</comment>
<keyword evidence="1" id="KW-0812">Transmembrane</keyword>
<protein>
    <submittedName>
        <fullName evidence="2">Uncharacterized protein</fullName>
    </submittedName>
</protein>
<reference evidence="2 3" key="1">
    <citation type="journal article" date="2016" name="Nat. Commun.">
        <title>Thousands of microbial genomes shed light on interconnected biogeochemical processes in an aquifer system.</title>
        <authorList>
            <person name="Anantharaman K."/>
            <person name="Brown C.T."/>
            <person name="Hug L.A."/>
            <person name="Sharon I."/>
            <person name="Castelle C.J."/>
            <person name="Probst A.J."/>
            <person name="Thomas B.C."/>
            <person name="Singh A."/>
            <person name="Wilkins M.J."/>
            <person name="Karaoz U."/>
            <person name="Brodie E.L."/>
            <person name="Williams K.H."/>
            <person name="Hubbard S.S."/>
            <person name="Banfield J.F."/>
        </authorList>
    </citation>
    <scope>NUCLEOTIDE SEQUENCE [LARGE SCALE GENOMIC DNA]</scope>
</reference>
<keyword evidence="1" id="KW-0472">Membrane</keyword>
<accession>A0A1F5FWM7</accession>
<evidence type="ECO:0000313" key="2">
    <source>
        <dbReference type="EMBL" id="OGD83985.1"/>
    </source>
</evidence>
<dbReference type="Proteomes" id="UP000179237">
    <property type="component" value="Unassembled WGS sequence"/>
</dbReference>
<organism evidence="2 3">
    <name type="scientific">Candidatus Collierbacteria bacterium RIFOXYD1_FULL_40_9</name>
    <dbReference type="NCBI Taxonomy" id="1817731"/>
    <lineage>
        <taxon>Bacteria</taxon>
        <taxon>Candidatus Collieribacteriota</taxon>
    </lineage>
</organism>
<gene>
    <name evidence="2" type="ORF">A2572_00440</name>
</gene>
<evidence type="ECO:0000256" key="1">
    <source>
        <dbReference type="SAM" id="Phobius"/>
    </source>
</evidence>
<name>A0A1F5FWM7_9BACT</name>
<sequence>MQPIELPTVDDIPGPFRAVCLSVALLIIVVILFNVKRASDTLKQQEKKRERKEKHDIIEQTIFALSTKVEGIKDNKVRKDLVHACELAFGFLEILRHSDYLGYVEEKFPVLLANMNRQVGSFIRHEGGRRPLSPDLYERIRTILLNYDNLFQKMQDNDPSVEELLTSIIDSDSAMVSTIGYLEN</sequence>
<keyword evidence="1" id="KW-1133">Transmembrane helix</keyword>
<feature type="transmembrane region" description="Helical" evidence="1">
    <location>
        <begin position="16"/>
        <end position="35"/>
    </location>
</feature>